<proteinExistence type="predicted"/>
<dbReference type="PANTHER" id="PTHR32251">
    <property type="entry name" value="3-OXO-5-ALPHA-STEROID 4-DEHYDROGENASE"/>
    <property type="match status" value="1"/>
</dbReference>
<accession>A0A372EGD2</accession>
<protein>
    <submittedName>
        <fullName evidence="2">DUF1295 domain-containing protein</fullName>
    </submittedName>
</protein>
<comment type="caution">
    <text evidence="2">The sequence shown here is derived from an EMBL/GenBank/DDBJ whole genome shotgun (WGS) entry which is preliminary data.</text>
</comment>
<organism evidence="2 3">
    <name type="scientific">Hydrogenophaga borbori</name>
    <dbReference type="NCBI Taxonomy" id="2294117"/>
    <lineage>
        <taxon>Bacteria</taxon>
        <taxon>Pseudomonadati</taxon>
        <taxon>Pseudomonadota</taxon>
        <taxon>Betaproteobacteria</taxon>
        <taxon>Burkholderiales</taxon>
        <taxon>Comamonadaceae</taxon>
        <taxon>Hydrogenophaga</taxon>
    </lineage>
</organism>
<evidence type="ECO:0000256" key="1">
    <source>
        <dbReference type="SAM" id="Phobius"/>
    </source>
</evidence>
<feature type="transmembrane region" description="Helical" evidence="1">
    <location>
        <begin position="104"/>
        <end position="124"/>
    </location>
</feature>
<keyword evidence="3" id="KW-1185">Reference proteome</keyword>
<name>A0A372EGD2_9BURK</name>
<dbReference type="Proteomes" id="UP000261931">
    <property type="component" value="Unassembled WGS sequence"/>
</dbReference>
<keyword evidence="1" id="KW-0472">Membrane</keyword>
<dbReference type="Gene3D" id="1.20.120.1630">
    <property type="match status" value="1"/>
</dbReference>
<keyword evidence="1" id="KW-0812">Transmembrane</keyword>
<dbReference type="GO" id="GO:0016020">
    <property type="term" value="C:membrane"/>
    <property type="evidence" value="ECO:0007669"/>
    <property type="project" value="TreeGrafter"/>
</dbReference>
<dbReference type="AlphaFoldDB" id="A0A372EGD2"/>
<dbReference type="Pfam" id="PF06966">
    <property type="entry name" value="DUF1295"/>
    <property type="match status" value="1"/>
</dbReference>
<dbReference type="PANTHER" id="PTHR32251:SF17">
    <property type="entry name" value="STEROID 5-ALPHA REDUCTASE C-TERMINAL DOMAIN-CONTAINING PROTEIN"/>
    <property type="match status" value="1"/>
</dbReference>
<dbReference type="RefSeq" id="WP_116960320.1">
    <property type="nucleotide sequence ID" value="NZ_QVLS01000011.1"/>
</dbReference>
<feature type="transmembrane region" description="Helical" evidence="1">
    <location>
        <begin position="63"/>
        <end position="83"/>
    </location>
</feature>
<sequence length="268" mass="29428">MEGHHALLAAAAAGLLTAVAIALPTWLASLVLRDASVADRVWPAFVAAPALVYAWRLGADARALVMLFIALAWALRLGVFITWRNWGHGEDRRYRDMRERHGPGFALKSLYLVFLLQALLGWVVGWPLLEAMGRAGAAWGPWDWAGAALALGGLLMETVADAQLARFRREPANRGQVMDRGLWRCSRHPNYFGEACVWWGLGLMALGAGGAAGAWCLVSPLMMTVLLLRVSGVTLLEKDIGERRPAYRDYVARTSAFFPWPPRRGGAR</sequence>
<gene>
    <name evidence="2" type="ORF">DY262_17160</name>
</gene>
<dbReference type="InterPro" id="IPR010721">
    <property type="entry name" value="UstE-like"/>
</dbReference>
<evidence type="ECO:0000313" key="2">
    <source>
        <dbReference type="EMBL" id="RFP77480.1"/>
    </source>
</evidence>
<dbReference type="EMBL" id="QVLS01000011">
    <property type="protein sequence ID" value="RFP77480.1"/>
    <property type="molecule type" value="Genomic_DNA"/>
</dbReference>
<keyword evidence="1" id="KW-1133">Transmembrane helix</keyword>
<dbReference type="PROSITE" id="PS50244">
    <property type="entry name" value="S5A_REDUCTASE"/>
    <property type="match status" value="1"/>
</dbReference>
<evidence type="ECO:0000313" key="3">
    <source>
        <dbReference type="Proteomes" id="UP000261931"/>
    </source>
</evidence>
<reference evidence="2 3" key="1">
    <citation type="submission" date="2018-08" db="EMBL/GenBank/DDBJ databases">
        <title>Hydrogenophaga sp. LA-38 isolated from sludge.</title>
        <authorList>
            <person name="Im W.-T."/>
        </authorList>
    </citation>
    <scope>NUCLEOTIDE SEQUENCE [LARGE SCALE GENOMIC DNA]</scope>
    <source>
        <strain evidence="2 3">LA-38</strain>
    </source>
</reference>